<dbReference type="Proteomes" id="UP001500954">
    <property type="component" value="Unassembled WGS sequence"/>
</dbReference>
<accession>A0ABP6XGY5</accession>
<dbReference type="Pfam" id="PF02348">
    <property type="entry name" value="CTP_transf_3"/>
    <property type="match status" value="1"/>
</dbReference>
<dbReference type="NCBIfam" id="TIGR03584">
    <property type="entry name" value="PseF"/>
    <property type="match status" value="1"/>
</dbReference>
<dbReference type="PANTHER" id="PTHR21485">
    <property type="entry name" value="HAD SUPERFAMILY MEMBERS CMAS AND KDSC"/>
    <property type="match status" value="1"/>
</dbReference>
<dbReference type="Gene3D" id="3.90.550.10">
    <property type="entry name" value="Spore Coat Polysaccharide Biosynthesis Protein SpsA, Chain A"/>
    <property type="match status" value="1"/>
</dbReference>
<evidence type="ECO:0000313" key="1">
    <source>
        <dbReference type="EMBL" id="GAA3566049.1"/>
    </source>
</evidence>
<keyword evidence="2" id="KW-1185">Reference proteome</keyword>
<name>A0ABP6XGY5_9FLAO</name>
<reference evidence="2" key="1">
    <citation type="journal article" date="2019" name="Int. J. Syst. Evol. Microbiol.">
        <title>The Global Catalogue of Microorganisms (GCM) 10K type strain sequencing project: providing services to taxonomists for standard genome sequencing and annotation.</title>
        <authorList>
            <consortium name="The Broad Institute Genomics Platform"/>
            <consortium name="The Broad Institute Genome Sequencing Center for Infectious Disease"/>
            <person name="Wu L."/>
            <person name="Ma J."/>
        </authorList>
    </citation>
    <scope>NUCLEOTIDE SEQUENCE [LARGE SCALE GENOMIC DNA]</scope>
    <source>
        <strain evidence="2">JCM 17111</strain>
    </source>
</reference>
<dbReference type="SUPFAM" id="SSF53448">
    <property type="entry name" value="Nucleotide-diphospho-sugar transferases"/>
    <property type="match status" value="1"/>
</dbReference>
<comment type="caution">
    <text evidence="1">The sequence shown here is derived from an EMBL/GenBank/DDBJ whole genome shotgun (WGS) entry which is preliminary data.</text>
</comment>
<evidence type="ECO:0000313" key="2">
    <source>
        <dbReference type="Proteomes" id="UP001500954"/>
    </source>
</evidence>
<keyword evidence="1" id="KW-0808">Transferase</keyword>
<protein>
    <submittedName>
        <fullName evidence="1">Pseudaminic acid cytidylyltransferase</fullName>
    </submittedName>
</protein>
<dbReference type="CDD" id="cd02513">
    <property type="entry name" value="CMP-NeuAc_Synthase"/>
    <property type="match status" value="1"/>
</dbReference>
<dbReference type="InterPro" id="IPR003329">
    <property type="entry name" value="Cytidylyl_trans"/>
</dbReference>
<dbReference type="EMBL" id="BAABCY010000036">
    <property type="protein sequence ID" value="GAA3566049.1"/>
    <property type="molecule type" value="Genomic_DNA"/>
</dbReference>
<organism evidence="1 2">
    <name type="scientific">Snuella lapsa</name>
    <dbReference type="NCBI Taxonomy" id="870481"/>
    <lineage>
        <taxon>Bacteria</taxon>
        <taxon>Pseudomonadati</taxon>
        <taxon>Bacteroidota</taxon>
        <taxon>Flavobacteriia</taxon>
        <taxon>Flavobacteriales</taxon>
        <taxon>Flavobacteriaceae</taxon>
        <taxon>Snuella</taxon>
    </lineage>
</organism>
<dbReference type="InterPro" id="IPR029044">
    <property type="entry name" value="Nucleotide-diphossugar_trans"/>
</dbReference>
<dbReference type="InterPro" id="IPR050793">
    <property type="entry name" value="CMP-NeuNAc_synthase"/>
</dbReference>
<sequence>MSNLALIPARGGSKRIPRKNIKAFLGKPIISYSIEAALGSNLFEDVMVSTDDKEVAEISTSFGAQIPFFRSKDNADDFATLSDVIKEVILSYDKIGKKFENICCILPTAPFITSNAIIESFNKLISDKLDSVFPVLEFSYPIQRGLEFEGDKIKMVWNDYLNSRSQDLPKRYHDSGQYYWINTEVFLKEEKLFTNNSGAVVISELLSQDIDTEVDWKLAELKYNLMLRK</sequence>
<dbReference type="PANTHER" id="PTHR21485:SF6">
    <property type="entry name" value="N-ACYLNEURAMINATE CYTIDYLYLTRANSFERASE-RELATED"/>
    <property type="match status" value="1"/>
</dbReference>
<dbReference type="InterPro" id="IPR020039">
    <property type="entry name" value="PseF"/>
</dbReference>
<gene>
    <name evidence="1" type="primary">pseF</name>
    <name evidence="1" type="ORF">GCM10022395_15530</name>
</gene>
<dbReference type="GO" id="GO:0016779">
    <property type="term" value="F:nucleotidyltransferase activity"/>
    <property type="evidence" value="ECO:0007669"/>
    <property type="project" value="UniProtKB-KW"/>
</dbReference>
<dbReference type="RefSeq" id="WP_345005346.1">
    <property type="nucleotide sequence ID" value="NZ_BAABCY010000036.1"/>
</dbReference>
<keyword evidence="1" id="KW-0548">Nucleotidyltransferase</keyword>
<proteinExistence type="predicted"/>